<dbReference type="InterPro" id="IPR037051">
    <property type="entry name" value="4-carb_acid_sugar_kinase_N_sf"/>
</dbReference>
<name>A0ABV3TQD3_9RHOB</name>
<dbReference type="Pfam" id="PF17042">
    <property type="entry name" value="NBD_C"/>
    <property type="match status" value="1"/>
</dbReference>
<dbReference type="SUPFAM" id="SSF142764">
    <property type="entry name" value="YgbK-like"/>
    <property type="match status" value="1"/>
</dbReference>
<comment type="similarity">
    <text evidence="1">Belongs to the four-carbon acid sugar kinase family.</text>
</comment>
<evidence type="ECO:0000313" key="10">
    <source>
        <dbReference type="Proteomes" id="UP001557465"/>
    </source>
</evidence>
<evidence type="ECO:0000256" key="3">
    <source>
        <dbReference type="ARBA" id="ARBA00022741"/>
    </source>
</evidence>
<protein>
    <submittedName>
        <fullName evidence="9">Four-carbon acid sugar kinase family protein</fullName>
        <ecNumber evidence="9">2.7.1.-</ecNumber>
    </submittedName>
</protein>
<evidence type="ECO:0000259" key="8">
    <source>
        <dbReference type="Pfam" id="PF17042"/>
    </source>
</evidence>
<dbReference type="Gene3D" id="3.40.980.20">
    <property type="entry name" value="Four-carbon acid sugar kinase, nucleotide binding domain"/>
    <property type="match status" value="1"/>
</dbReference>
<keyword evidence="6" id="KW-0119">Carbohydrate metabolism</keyword>
<dbReference type="InterPro" id="IPR031475">
    <property type="entry name" value="NBD_C"/>
</dbReference>
<dbReference type="EC" id="2.7.1.-" evidence="9"/>
<keyword evidence="10" id="KW-1185">Reference proteome</keyword>
<dbReference type="InterPro" id="IPR010737">
    <property type="entry name" value="4-carb_acid_sugar_kinase_N"/>
</dbReference>
<accession>A0ABV3TQD3</accession>
<evidence type="ECO:0000256" key="2">
    <source>
        <dbReference type="ARBA" id="ARBA00022679"/>
    </source>
</evidence>
<dbReference type="EMBL" id="JBFRYC010000025">
    <property type="protein sequence ID" value="MEX1663716.1"/>
    <property type="molecule type" value="Genomic_DNA"/>
</dbReference>
<evidence type="ECO:0000259" key="7">
    <source>
        <dbReference type="Pfam" id="PF07005"/>
    </source>
</evidence>
<keyword evidence="2 9" id="KW-0808">Transferase</keyword>
<keyword evidence="4 9" id="KW-0418">Kinase</keyword>
<evidence type="ECO:0000256" key="6">
    <source>
        <dbReference type="ARBA" id="ARBA00023277"/>
    </source>
</evidence>
<comment type="caution">
    <text evidence="9">The sequence shown here is derived from an EMBL/GenBank/DDBJ whole genome shotgun (WGS) entry which is preliminary data.</text>
</comment>
<dbReference type="Proteomes" id="UP001557465">
    <property type="component" value="Unassembled WGS sequence"/>
</dbReference>
<keyword evidence="3" id="KW-0547">Nucleotide-binding</keyword>
<dbReference type="GO" id="GO:0016301">
    <property type="term" value="F:kinase activity"/>
    <property type="evidence" value="ECO:0007669"/>
    <property type="project" value="UniProtKB-KW"/>
</dbReference>
<dbReference type="Pfam" id="PF07005">
    <property type="entry name" value="SBD_N"/>
    <property type="match status" value="1"/>
</dbReference>
<gene>
    <name evidence="9" type="ORF">AB4874_19220</name>
</gene>
<evidence type="ECO:0000256" key="4">
    <source>
        <dbReference type="ARBA" id="ARBA00022777"/>
    </source>
</evidence>
<reference evidence="9 10" key="1">
    <citation type="journal article" date="2011" name="Int. J. Syst. Evol. Microbiol.">
        <title>Zhongshania antarctica gen. nov., sp. nov. and Zhongshania guokunii sp. nov., gammaproteobacteria respectively isolated from coastal attached (fast) ice and surface seawater of the Antarctic.</title>
        <authorList>
            <person name="Li H.J."/>
            <person name="Zhang X.Y."/>
            <person name="Chen C.X."/>
            <person name="Zhang Y.J."/>
            <person name="Gao Z.M."/>
            <person name="Yu Y."/>
            <person name="Chen X.L."/>
            <person name="Chen B."/>
            <person name="Zhang Y.Z."/>
        </authorList>
    </citation>
    <scope>NUCLEOTIDE SEQUENCE [LARGE SCALE GENOMIC DNA]</scope>
    <source>
        <strain evidence="9 10">15-R06ZXC-3</strain>
    </source>
</reference>
<dbReference type="Gene3D" id="3.40.50.10840">
    <property type="entry name" value="Putative sugar-binding, N-terminal domain"/>
    <property type="match status" value="1"/>
</dbReference>
<keyword evidence="5" id="KW-0067">ATP-binding</keyword>
<evidence type="ECO:0000256" key="5">
    <source>
        <dbReference type="ARBA" id="ARBA00022840"/>
    </source>
</evidence>
<feature type="domain" description="Four-carbon acid sugar kinase N-terminal" evidence="7">
    <location>
        <begin position="16"/>
        <end position="243"/>
    </location>
</feature>
<dbReference type="RefSeq" id="WP_368393216.1">
    <property type="nucleotide sequence ID" value="NZ_JBFRYC010000025.1"/>
</dbReference>
<sequence length="453" mass="48239">MSAEASLHSSKAPICAWYGDDFTGTLAVLEILAFAGLSGVVFLRRPDADTLEKFGDLAAIGLAGTARAESPAWMDDHLPEVFDWLSGTGAELIAYKVCSTLDSAPQIGSIGRAAEIGMVSFGQSAVACLIACPSMGRYQVFGNLFATGPDGRIYRLDRHPVMTRHPITPMSEADVAQHLSRQTALPTQNIGRSDPLWGDLDCAKGIVCLDAYDDSDMEAAGTEIWDARHSHRFVIGSQGIQIALVSYFRSCGLLGKPPSVRKPGARQTVVISGSVSPTTAVQIEYALENGFKGIKLDPIRLVDGHDSLEEAAEYASDAAQKALAGGRLPLIYTALGPDDLTVAKFRDFIQMSGLSGSLVQEKLGTSLGYILKRVLDKTGVRRTIIAGGDTSGRIMLELDGFAVTPLCPGNTLGTSLFRLAATNELDGLEVALKGGQMGSRDVFERLAMRPGEE</sequence>
<proteinExistence type="inferred from homology"/>
<organism evidence="9 10">
    <name type="scientific">Thioclava arctica</name>
    <dbReference type="NCBI Taxonomy" id="3238301"/>
    <lineage>
        <taxon>Bacteria</taxon>
        <taxon>Pseudomonadati</taxon>
        <taxon>Pseudomonadota</taxon>
        <taxon>Alphaproteobacteria</taxon>
        <taxon>Rhodobacterales</taxon>
        <taxon>Paracoccaceae</taxon>
        <taxon>Thioclava</taxon>
    </lineage>
</organism>
<feature type="domain" description="Four-carbon acid sugar kinase nucleotide binding" evidence="8">
    <location>
        <begin position="269"/>
        <end position="443"/>
    </location>
</feature>
<dbReference type="InterPro" id="IPR042213">
    <property type="entry name" value="NBD_C_sf"/>
</dbReference>
<evidence type="ECO:0000256" key="1">
    <source>
        <dbReference type="ARBA" id="ARBA00005715"/>
    </source>
</evidence>
<evidence type="ECO:0000313" key="9">
    <source>
        <dbReference type="EMBL" id="MEX1663716.1"/>
    </source>
</evidence>